<gene>
    <name evidence="2" type="ORF">CHS0354_008294</name>
</gene>
<feature type="region of interest" description="Disordered" evidence="1">
    <location>
        <begin position="564"/>
        <end position="583"/>
    </location>
</feature>
<dbReference type="AlphaFoldDB" id="A0AAE0RRC9"/>
<accession>A0AAE0RRC9</accession>
<feature type="region of interest" description="Disordered" evidence="1">
    <location>
        <begin position="715"/>
        <end position="738"/>
    </location>
</feature>
<feature type="region of interest" description="Disordered" evidence="1">
    <location>
        <begin position="55"/>
        <end position="93"/>
    </location>
</feature>
<feature type="compositionally biased region" description="Basic and acidic residues" evidence="1">
    <location>
        <begin position="445"/>
        <end position="465"/>
    </location>
</feature>
<organism evidence="2 3">
    <name type="scientific">Potamilus streckersoni</name>
    <dbReference type="NCBI Taxonomy" id="2493646"/>
    <lineage>
        <taxon>Eukaryota</taxon>
        <taxon>Metazoa</taxon>
        <taxon>Spiralia</taxon>
        <taxon>Lophotrochozoa</taxon>
        <taxon>Mollusca</taxon>
        <taxon>Bivalvia</taxon>
        <taxon>Autobranchia</taxon>
        <taxon>Heteroconchia</taxon>
        <taxon>Palaeoheterodonta</taxon>
        <taxon>Unionida</taxon>
        <taxon>Unionoidea</taxon>
        <taxon>Unionidae</taxon>
        <taxon>Ambleminae</taxon>
        <taxon>Lampsilini</taxon>
        <taxon>Potamilus</taxon>
    </lineage>
</organism>
<comment type="caution">
    <text evidence="2">The sequence shown here is derived from an EMBL/GenBank/DDBJ whole genome shotgun (WGS) entry which is preliminary data.</text>
</comment>
<dbReference type="EMBL" id="JAEAOA010000553">
    <property type="protein sequence ID" value="KAK3577900.1"/>
    <property type="molecule type" value="Genomic_DNA"/>
</dbReference>
<sequence>MSRWIHTVQNATCAAKNCESPLSGAISSLGKTSTDSNISLTEESVRVNPDVLKAKERIRKDENEKGKYESHLQNETNTDTTSSLQPDSSEKISKTPRIRPILKCWSDIWPFSTNTYLQRKEISSKFKYSPKEHPKEENHEKCKENTKISIKDKMNIDTIGMKEKVQEKAEVKEKIEEDMPSSISSFSPLENLEAKSSSSDITHQMHPIKDLSSNRNRLLADSNIPSHGTKRTESIGSHLQLNTLDVSSVLVVPSVPGVLRVQDVPSSPDKYVQSVPVDPSISAVPSVQDVPLSPGVYSVQDVPSVPNGPDITGVQITCADAVISPVPAEGENYFFQAMVDKRYNRWKRRRQKKEKLVRPRTCLPSAYSNTSSSSEEDVRRRAISGYGTYVQNVVNSNKDLDCRRSKAGKKRCSGTGSRKGSHRKMPKEDETTKLNGYDASSEYTSSEKEQVQGRESDSDNDRSIHESNLNSDDNSCPVMKQQKHLSISTIDVTSSDLLDVLGNDLWLPPINDQMISSERKPSPEDLCQSDINEMHLSKLQKKRASSLEQPGLKEALHKKVHRQSIQMTQSKSRITKQSTNSQEISRLRMKQGNSVLQTISRFRSSAWIDPRMKSETLSRMSFIAPTGRPLKSYSQLMKSRTGTVKKKDFLPSACMQSITKTSDKSKASDEKPYLPMLLQNSREQTIPKLKNRLEAVEKEVSRSIINPVSRKTCEISAKGASNSRCRSDPQKKQSKPSAQLSITATHMLPYKRKLDARSHSKYHVQHTTVTPKSSWAELQEGNKRLNLQRKTESALSSLSFTPAFTFSIFKLPLDYKLRNEKWRQIMGHPLKHKT</sequence>
<evidence type="ECO:0000256" key="1">
    <source>
        <dbReference type="SAM" id="MobiDB-lite"/>
    </source>
</evidence>
<feature type="region of interest" description="Disordered" evidence="1">
    <location>
        <begin position="400"/>
        <end position="480"/>
    </location>
</feature>
<feature type="region of interest" description="Disordered" evidence="1">
    <location>
        <begin position="349"/>
        <end position="379"/>
    </location>
</feature>
<reference evidence="2" key="3">
    <citation type="submission" date="2023-05" db="EMBL/GenBank/DDBJ databases">
        <authorList>
            <person name="Smith C.H."/>
        </authorList>
    </citation>
    <scope>NUCLEOTIDE SEQUENCE</scope>
    <source>
        <strain evidence="2">CHS0354</strain>
        <tissue evidence="2">Mantle</tissue>
    </source>
</reference>
<keyword evidence="3" id="KW-1185">Reference proteome</keyword>
<protein>
    <submittedName>
        <fullName evidence="2">Uncharacterized protein</fullName>
    </submittedName>
</protein>
<feature type="compositionally biased region" description="Basic and acidic residues" evidence="1">
    <location>
        <begin position="55"/>
        <end position="72"/>
    </location>
</feature>
<evidence type="ECO:0000313" key="2">
    <source>
        <dbReference type="EMBL" id="KAK3577900.1"/>
    </source>
</evidence>
<evidence type="ECO:0000313" key="3">
    <source>
        <dbReference type="Proteomes" id="UP001195483"/>
    </source>
</evidence>
<dbReference type="Proteomes" id="UP001195483">
    <property type="component" value="Unassembled WGS sequence"/>
</dbReference>
<reference evidence="2" key="1">
    <citation type="journal article" date="2021" name="Genome Biol. Evol.">
        <title>A High-Quality Reference Genome for a Parasitic Bivalve with Doubly Uniparental Inheritance (Bivalvia: Unionida).</title>
        <authorList>
            <person name="Smith C.H."/>
        </authorList>
    </citation>
    <scope>NUCLEOTIDE SEQUENCE</scope>
    <source>
        <strain evidence="2">CHS0354</strain>
    </source>
</reference>
<proteinExistence type="predicted"/>
<name>A0AAE0RRC9_9BIVA</name>
<reference evidence="2" key="2">
    <citation type="journal article" date="2021" name="Genome Biol. Evol.">
        <title>Developing a high-quality reference genome for a parasitic bivalve with doubly uniparental inheritance (Bivalvia: Unionida).</title>
        <authorList>
            <person name="Smith C.H."/>
        </authorList>
    </citation>
    <scope>NUCLEOTIDE SEQUENCE</scope>
    <source>
        <strain evidence="2">CHS0354</strain>
        <tissue evidence="2">Mantle</tissue>
    </source>
</reference>
<feature type="compositionally biased region" description="Polar residues" evidence="1">
    <location>
        <begin position="73"/>
        <end position="87"/>
    </location>
</feature>